<proteinExistence type="predicted"/>
<accession>A0A067QRV6</accession>
<evidence type="ECO:0008006" key="4">
    <source>
        <dbReference type="Google" id="ProtNLM"/>
    </source>
</evidence>
<sequence length="71" mass="8033">MKIFVRFVLLCCIMVIMQESSFSNWSVKLPGTYDCLQEHPFTFGKCHQACSEYGNTIGRCSNSECVCILQG</sequence>
<dbReference type="InParanoid" id="A0A067QRV6"/>
<keyword evidence="3" id="KW-1185">Reference proteome</keyword>
<name>A0A067QRV6_ZOONE</name>
<evidence type="ECO:0000256" key="1">
    <source>
        <dbReference type="SAM" id="SignalP"/>
    </source>
</evidence>
<dbReference type="Proteomes" id="UP000027135">
    <property type="component" value="Unassembled WGS sequence"/>
</dbReference>
<organism evidence="2 3">
    <name type="scientific">Zootermopsis nevadensis</name>
    <name type="common">Dampwood termite</name>
    <dbReference type="NCBI Taxonomy" id="136037"/>
    <lineage>
        <taxon>Eukaryota</taxon>
        <taxon>Metazoa</taxon>
        <taxon>Ecdysozoa</taxon>
        <taxon>Arthropoda</taxon>
        <taxon>Hexapoda</taxon>
        <taxon>Insecta</taxon>
        <taxon>Pterygota</taxon>
        <taxon>Neoptera</taxon>
        <taxon>Polyneoptera</taxon>
        <taxon>Dictyoptera</taxon>
        <taxon>Blattodea</taxon>
        <taxon>Blattoidea</taxon>
        <taxon>Termitoidae</taxon>
        <taxon>Termopsidae</taxon>
        <taxon>Zootermopsis</taxon>
    </lineage>
</organism>
<feature type="chain" id="PRO_5001644268" description="Defensin" evidence="1">
    <location>
        <begin position="24"/>
        <end position="71"/>
    </location>
</feature>
<evidence type="ECO:0000313" key="3">
    <source>
        <dbReference type="Proteomes" id="UP000027135"/>
    </source>
</evidence>
<reference evidence="2 3" key="1">
    <citation type="journal article" date="2014" name="Nat. Commun.">
        <title>Molecular traces of alternative social organization in a termite genome.</title>
        <authorList>
            <person name="Terrapon N."/>
            <person name="Li C."/>
            <person name="Robertson H.M."/>
            <person name="Ji L."/>
            <person name="Meng X."/>
            <person name="Booth W."/>
            <person name="Chen Z."/>
            <person name="Childers C.P."/>
            <person name="Glastad K.M."/>
            <person name="Gokhale K."/>
            <person name="Gowin J."/>
            <person name="Gronenberg W."/>
            <person name="Hermansen R.A."/>
            <person name="Hu H."/>
            <person name="Hunt B.G."/>
            <person name="Huylmans A.K."/>
            <person name="Khalil S.M."/>
            <person name="Mitchell R.D."/>
            <person name="Munoz-Torres M.C."/>
            <person name="Mustard J.A."/>
            <person name="Pan H."/>
            <person name="Reese J.T."/>
            <person name="Scharf M.E."/>
            <person name="Sun F."/>
            <person name="Vogel H."/>
            <person name="Xiao J."/>
            <person name="Yang W."/>
            <person name="Yang Z."/>
            <person name="Yang Z."/>
            <person name="Zhou J."/>
            <person name="Zhu J."/>
            <person name="Brent C.S."/>
            <person name="Elsik C.G."/>
            <person name="Goodisman M.A."/>
            <person name="Liberles D.A."/>
            <person name="Roe R.M."/>
            <person name="Vargo E.L."/>
            <person name="Vilcinskas A."/>
            <person name="Wang J."/>
            <person name="Bornberg-Bauer E."/>
            <person name="Korb J."/>
            <person name="Zhang G."/>
            <person name="Liebig J."/>
        </authorList>
    </citation>
    <scope>NUCLEOTIDE SEQUENCE [LARGE SCALE GENOMIC DNA]</scope>
    <source>
        <tissue evidence="2">Whole organism</tissue>
    </source>
</reference>
<evidence type="ECO:0000313" key="2">
    <source>
        <dbReference type="EMBL" id="KDR12569.1"/>
    </source>
</evidence>
<dbReference type="EMBL" id="KK853007">
    <property type="protein sequence ID" value="KDR12569.1"/>
    <property type="molecule type" value="Genomic_DNA"/>
</dbReference>
<keyword evidence="1" id="KW-0732">Signal</keyword>
<feature type="signal peptide" evidence="1">
    <location>
        <begin position="1"/>
        <end position="23"/>
    </location>
</feature>
<protein>
    <recommendedName>
        <fullName evidence="4">Defensin</fullName>
    </recommendedName>
</protein>
<gene>
    <name evidence="2" type="ORF">L798_13703</name>
</gene>
<dbReference type="AlphaFoldDB" id="A0A067QRV6"/>